<feature type="transmembrane region" description="Helical" evidence="2">
    <location>
        <begin position="296"/>
        <end position="317"/>
    </location>
</feature>
<dbReference type="Proteomes" id="UP001497045">
    <property type="component" value="Unassembled WGS sequence"/>
</dbReference>
<gene>
    <name evidence="4" type="ORF">AAEO60_07310</name>
</gene>
<keyword evidence="2" id="KW-0812">Transmembrane</keyword>
<dbReference type="InterPro" id="IPR052173">
    <property type="entry name" value="Beta-lactam_resp_regulator"/>
</dbReference>
<feature type="transmembrane region" description="Helical" evidence="2">
    <location>
        <begin position="106"/>
        <end position="123"/>
    </location>
</feature>
<feature type="domain" description="Peptidase M56" evidence="3">
    <location>
        <begin position="10"/>
        <end position="282"/>
    </location>
</feature>
<dbReference type="PANTHER" id="PTHR34978:SF3">
    <property type="entry name" value="SLR0241 PROTEIN"/>
    <property type="match status" value="1"/>
</dbReference>
<dbReference type="EMBL" id="JBBYHV010000001">
    <property type="protein sequence ID" value="MEL1250473.1"/>
    <property type="molecule type" value="Genomic_DNA"/>
</dbReference>
<dbReference type="RefSeq" id="WP_341672992.1">
    <property type="nucleotide sequence ID" value="NZ_JBBYHV010000001.1"/>
</dbReference>
<evidence type="ECO:0000256" key="2">
    <source>
        <dbReference type="SAM" id="Phobius"/>
    </source>
</evidence>
<keyword evidence="2" id="KW-1133">Transmembrane helix</keyword>
<evidence type="ECO:0000313" key="5">
    <source>
        <dbReference type="Proteomes" id="UP001497045"/>
    </source>
</evidence>
<feature type="transmembrane region" description="Helical" evidence="2">
    <location>
        <begin position="6"/>
        <end position="25"/>
    </location>
</feature>
<feature type="transmembrane region" description="Helical" evidence="2">
    <location>
        <begin position="37"/>
        <end position="56"/>
    </location>
</feature>
<accession>A0ABU9IDH5</accession>
<proteinExistence type="predicted"/>
<feature type="coiled-coil region" evidence="1">
    <location>
        <begin position="393"/>
        <end position="420"/>
    </location>
</feature>
<dbReference type="CDD" id="cd07341">
    <property type="entry name" value="M56_BlaR1_MecR1_like"/>
    <property type="match status" value="1"/>
</dbReference>
<keyword evidence="2" id="KW-0472">Membrane</keyword>
<evidence type="ECO:0000256" key="1">
    <source>
        <dbReference type="SAM" id="Coils"/>
    </source>
</evidence>
<sequence length="612" mass="66726">MSGMADWLVDTFIYTGVLIALVLVLRRPVSRHFGPQVAYALWALPFLRFIMPPLVLPAWMAPEEPVAEAATGTEPMMFIISDPATAAGTAGAFVPPPPVGLSVTDLLLPLWLGGALLFLGWRVREYYRMRAELLAESVPVGEAGKVRLVETPAVSGPVAFGVFDKVVALPPAFMAHYDITARDMAIAHELAHHRGYDLIANIAAQPLLALHWFNPLAWWGWRAMRRDQEAACDARVVAGREQEERVAYAEVIAGFAAGEHMALAAPMACPVLGEKSIIHRLRSLTMSEVSSRRRRFGIAAITTTALALPLTASITYAQGETPQEEQVIETVDPDGEEQHRVVRIERRAESDAEDGERHVEVHVIRDEGVEAGEDGHRRIVRRIHRNGEHEMSEAEFEAMMAELEAELEGMDGQIEAAIEIAMETARHAEGIAGHRVVFADEEAGLHELDVSCDDSGETVIERDLGNGRRAMVICRAAIRAEAAAGLREAREQIANDRELPAELREEILRSLDESLQEMSARQATQDRLQAKVHASERTANARASAVAMRWSGRMVTPVAAAAPPAPVAAVHWEVSAPAGAGWEVRSVAPVAPVTPVAPLHPDADCDDEVTRA</sequence>
<reference evidence="4 5" key="1">
    <citation type="submission" date="2024-04" db="EMBL/GenBank/DDBJ databases">
        <title>Aurantiacibacter sp. DGU6 16S ribosomal RNA gene Genome sequencing and assembly.</title>
        <authorList>
            <person name="Park S."/>
        </authorList>
    </citation>
    <scope>NUCLEOTIDE SEQUENCE [LARGE SCALE GENOMIC DNA]</scope>
    <source>
        <strain evidence="4 5">DGU6</strain>
    </source>
</reference>
<evidence type="ECO:0000313" key="4">
    <source>
        <dbReference type="EMBL" id="MEL1250473.1"/>
    </source>
</evidence>
<keyword evidence="5" id="KW-1185">Reference proteome</keyword>
<evidence type="ECO:0000259" key="3">
    <source>
        <dbReference type="Pfam" id="PF05569"/>
    </source>
</evidence>
<dbReference type="PANTHER" id="PTHR34978">
    <property type="entry name" value="POSSIBLE SENSOR-TRANSDUCER PROTEIN BLAR"/>
    <property type="match status" value="1"/>
</dbReference>
<organism evidence="4 5">
    <name type="scientific">Aurantiacibacter gilvus</name>
    <dbReference type="NCBI Taxonomy" id="3139141"/>
    <lineage>
        <taxon>Bacteria</taxon>
        <taxon>Pseudomonadati</taxon>
        <taxon>Pseudomonadota</taxon>
        <taxon>Alphaproteobacteria</taxon>
        <taxon>Sphingomonadales</taxon>
        <taxon>Erythrobacteraceae</taxon>
        <taxon>Aurantiacibacter</taxon>
    </lineage>
</organism>
<protein>
    <submittedName>
        <fullName evidence="4">M56 family metallopeptidase</fullName>
    </submittedName>
</protein>
<dbReference type="Pfam" id="PF05569">
    <property type="entry name" value="Peptidase_M56"/>
    <property type="match status" value="1"/>
</dbReference>
<comment type="caution">
    <text evidence="4">The sequence shown here is derived from an EMBL/GenBank/DDBJ whole genome shotgun (WGS) entry which is preliminary data.</text>
</comment>
<dbReference type="InterPro" id="IPR008756">
    <property type="entry name" value="Peptidase_M56"/>
</dbReference>
<name>A0ABU9IDH5_9SPHN</name>
<keyword evidence="1" id="KW-0175">Coiled coil</keyword>